<protein>
    <submittedName>
        <fullName evidence="2">Uncharacterized protein</fullName>
    </submittedName>
</protein>
<sequence length="56" mass="5727">MGVGDQEIDRADGFADGYSAYHDGRASTSTFSYDSGSTEAAHSGVGGGTYSCIQRG</sequence>
<evidence type="ECO:0000313" key="3">
    <source>
        <dbReference type="Proteomes" id="UP001154282"/>
    </source>
</evidence>
<accession>A0AAV0K6X9</accession>
<name>A0AAV0K6X9_9ROSI</name>
<gene>
    <name evidence="2" type="ORF">LITE_LOCUS17336</name>
</gene>
<organism evidence="2 3">
    <name type="scientific">Linum tenue</name>
    <dbReference type="NCBI Taxonomy" id="586396"/>
    <lineage>
        <taxon>Eukaryota</taxon>
        <taxon>Viridiplantae</taxon>
        <taxon>Streptophyta</taxon>
        <taxon>Embryophyta</taxon>
        <taxon>Tracheophyta</taxon>
        <taxon>Spermatophyta</taxon>
        <taxon>Magnoliopsida</taxon>
        <taxon>eudicotyledons</taxon>
        <taxon>Gunneridae</taxon>
        <taxon>Pentapetalae</taxon>
        <taxon>rosids</taxon>
        <taxon>fabids</taxon>
        <taxon>Malpighiales</taxon>
        <taxon>Linaceae</taxon>
        <taxon>Linum</taxon>
    </lineage>
</organism>
<reference evidence="2" key="1">
    <citation type="submission" date="2022-08" db="EMBL/GenBank/DDBJ databases">
        <authorList>
            <person name="Gutierrez-Valencia J."/>
        </authorList>
    </citation>
    <scope>NUCLEOTIDE SEQUENCE</scope>
</reference>
<keyword evidence="3" id="KW-1185">Reference proteome</keyword>
<dbReference type="Proteomes" id="UP001154282">
    <property type="component" value="Unassembled WGS sequence"/>
</dbReference>
<proteinExistence type="predicted"/>
<evidence type="ECO:0000256" key="1">
    <source>
        <dbReference type="SAM" id="MobiDB-lite"/>
    </source>
</evidence>
<dbReference type="AlphaFoldDB" id="A0AAV0K6X9"/>
<evidence type="ECO:0000313" key="2">
    <source>
        <dbReference type="EMBL" id="CAI0417528.1"/>
    </source>
</evidence>
<feature type="region of interest" description="Disordered" evidence="1">
    <location>
        <begin position="29"/>
        <end position="56"/>
    </location>
</feature>
<comment type="caution">
    <text evidence="2">The sequence shown here is derived from an EMBL/GenBank/DDBJ whole genome shotgun (WGS) entry which is preliminary data.</text>
</comment>
<feature type="compositionally biased region" description="Polar residues" evidence="1">
    <location>
        <begin position="29"/>
        <end position="40"/>
    </location>
</feature>
<dbReference type="EMBL" id="CAMGYJ010000005">
    <property type="protein sequence ID" value="CAI0417528.1"/>
    <property type="molecule type" value="Genomic_DNA"/>
</dbReference>